<sequence>MNNYLAKYAILGYNNFEKNITRVAKGECAMGYLVFIFALGMLAAEAYIGKNNEKEQELGEEQFS</sequence>
<dbReference type="EMBL" id="JAAEEH010000008">
    <property type="protein sequence ID" value="NDL66983.1"/>
    <property type="molecule type" value="Genomic_DNA"/>
</dbReference>
<feature type="transmembrane region" description="Helical" evidence="1">
    <location>
        <begin position="29"/>
        <end position="48"/>
    </location>
</feature>
<comment type="caution">
    <text evidence="2">The sequence shown here is derived from an EMBL/GenBank/DDBJ whole genome shotgun (WGS) entry which is preliminary data.</text>
</comment>
<evidence type="ECO:0000256" key="1">
    <source>
        <dbReference type="SAM" id="Phobius"/>
    </source>
</evidence>
<gene>
    <name evidence="2" type="ORF">GXN74_04370</name>
</gene>
<organism evidence="2 3">
    <name type="scientific">Anaerotalea alkaliphila</name>
    <dbReference type="NCBI Taxonomy" id="2662126"/>
    <lineage>
        <taxon>Bacteria</taxon>
        <taxon>Bacillati</taxon>
        <taxon>Bacillota</taxon>
        <taxon>Clostridia</taxon>
        <taxon>Eubacteriales</taxon>
        <taxon>Anaerotalea</taxon>
    </lineage>
</organism>
<evidence type="ECO:0000313" key="3">
    <source>
        <dbReference type="Proteomes" id="UP000461585"/>
    </source>
</evidence>
<keyword evidence="3" id="KW-1185">Reference proteome</keyword>
<evidence type="ECO:0000313" key="2">
    <source>
        <dbReference type="EMBL" id="NDL66983.1"/>
    </source>
</evidence>
<protein>
    <submittedName>
        <fullName evidence="2">Uncharacterized protein</fullName>
    </submittedName>
</protein>
<accession>A0A7X5HUN6</accession>
<keyword evidence="1" id="KW-0812">Transmembrane</keyword>
<reference evidence="2 3" key="1">
    <citation type="submission" date="2020-01" db="EMBL/GenBank/DDBJ databases">
        <title>Anaeroalcalibacter tamaniensis gen. nov., sp. nov., moderately halophilic strictly anaerobic fermenter bacterium from mud volcano of Taman peninsula.</title>
        <authorList>
            <person name="Frolova A."/>
            <person name="Merkel A.Y."/>
            <person name="Slobodkin A.I."/>
        </authorList>
    </citation>
    <scope>NUCLEOTIDE SEQUENCE [LARGE SCALE GENOMIC DNA]</scope>
    <source>
        <strain evidence="2 3">F-3ap</strain>
    </source>
</reference>
<keyword evidence="1" id="KW-1133">Transmembrane helix</keyword>
<proteinExistence type="predicted"/>
<dbReference type="AlphaFoldDB" id="A0A7X5HUN6"/>
<name>A0A7X5HUN6_9FIRM</name>
<keyword evidence="1" id="KW-0472">Membrane</keyword>
<dbReference type="RefSeq" id="WP_162369709.1">
    <property type="nucleotide sequence ID" value="NZ_JAAEEH010000008.1"/>
</dbReference>
<dbReference type="Proteomes" id="UP000461585">
    <property type="component" value="Unassembled WGS sequence"/>
</dbReference>